<dbReference type="InterPro" id="IPR046347">
    <property type="entry name" value="bZIP_sf"/>
</dbReference>
<dbReference type="SUPFAM" id="SSF57959">
    <property type="entry name" value="Leucine zipper domain"/>
    <property type="match status" value="1"/>
</dbReference>
<evidence type="ECO:0008006" key="4">
    <source>
        <dbReference type="Google" id="ProtNLM"/>
    </source>
</evidence>
<dbReference type="GO" id="GO:0003700">
    <property type="term" value="F:DNA-binding transcription factor activity"/>
    <property type="evidence" value="ECO:0007669"/>
    <property type="project" value="InterPro"/>
</dbReference>
<accession>S7ZL08</accession>
<feature type="region of interest" description="Disordered" evidence="1">
    <location>
        <begin position="1"/>
        <end position="39"/>
    </location>
</feature>
<evidence type="ECO:0000256" key="1">
    <source>
        <dbReference type="SAM" id="MobiDB-lite"/>
    </source>
</evidence>
<dbReference type="PANTHER" id="PTHR40618">
    <property type="entry name" value="B-ZIP TRANSCRIPTION FACTOR (EUROFUNG)-RELATED"/>
    <property type="match status" value="1"/>
</dbReference>
<protein>
    <recommendedName>
        <fullName evidence="4">BZIP domain-containing protein</fullName>
    </recommendedName>
</protein>
<dbReference type="EMBL" id="KB644411">
    <property type="protein sequence ID" value="EPS29331.1"/>
    <property type="molecule type" value="Genomic_DNA"/>
</dbReference>
<dbReference type="PhylomeDB" id="S7ZL08"/>
<reference evidence="2 3" key="1">
    <citation type="journal article" date="2013" name="PLoS ONE">
        <title>Genomic and secretomic analyses reveal unique features of the lignocellulolytic enzyme system of Penicillium decumbens.</title>
        <authorList>
            <person name="Liu G."/>
            <person name="Zhang L."/>
            <person name="Wei X."/>
            <person name="Zou G."/>
            <person name="Qin Y."/>
            <person name="Ma L."/>
            <person name="Li J."/>
            <person name="Zheng H."/>
            <person name="Wang S."/>
            <person name="Wang C."/>
            <person name="Xun L."/>
            <person name="Zhao G.-P."/>
            <person name="Zhou Z."/>
            <person name="Qu Y."/>
        </authorList>
    </citation>
    <scope>NUCLEOTIDE SEQUENCE [LARGE SCALE GENOMIC DNA]</scope>
    <source>
        <strain evidence="3">114-2 / CGMCC 5302</strain>
    </source>
</reference>
<evidence type="ECO:0000313" key="3">
    <source>
        <dbReference type="Proteomes" id="UP000019376"/>
    </source>
</evidence>
<feature type="compositionally biased region" description="Basic residues" evidence="1">
    <location>
        <begin position="96"/>
        <end position="109"/>
    </location>
</feature>
<dbReference type="CDD" id="cd14688">
    <property type="entry name" value="bZIP_YAP"/>
    <property type="match status" value="1"/>
</dbReference>
<dbReference type="eggNOG" id="ENOG502SQ29">
    <property type="taxonomic scope" value="Eukaryota"/>
</dbReference>
<dbReference type="Proteomes" id="UP000019376">
    <property type="component" value="Unassembled WGS sequence"/>
</dbReference>
<sequence>MSRQSPLWPSSDPSSCDWDEYGRRKSTFEPSNPAMPEMATDITSLLSAQSYLLPEPSWAQNSQSSTPSPGDSGFVLELESANYRNPPNQPDPSKLKTPRVQRRQQRGRQKVASVKGQEGDDHHENPTERRRIQTRMAQRAYRSRQQALTDGLKSRISELESSLDKMSSAMLSFSEQLVQSGVLRSQPALTANMRDAMKIFLTTASDASLGDESSFPVSSTQTDDKILASQPLPATIHSSARIGLSQSLGLPPNGTQSHQYDTIVLPQTVNPLGTSLIEVSKFTQRLHEAALYQGYIALSTPSISLGQLQWSFGFNLSMMSRERLTSFFKAELYAQVSKRPLNGWEEVPFFRLGGAGTHYPLESNGSFLRPYQKWGTVEDPLPLVTADLRAQLQGDWFDLYDLEGYIREKNVLLVVSAGEPVKFSEVQITVHAQRFMTTLISRGVCLGRTPGFQREDVERALLLSAVK</sequence>
<dbReference type="HOGENOM" id="CLU_046879_1_0_1"/>
<keyword evidence="3" id="KW-1185">Reference proteome</keyword>
<feature type="region of interest" description="Disordered" evidence="1">
    <location>
        <begin position="82"/>
        <end position="131"/>
    </location>
</feature>
<dbReference type="PANTHER" id="PTHR40618:SF1">
    <property type="entry name" value="B-ZIP TRANSCRIPTION FACTOR (EUROFUNG)"/>
    <property type="match status" value="1"/>
</dbReference>
<feature type="compositionally biased region" description="Basic and acidic residues" evidence="1">
    <location>
        <begin position="117"/>
        <end position="131"/>
    </location>
</feature>
<gene>
    <name evidence="2" type="ORF">PDE_04280</name>
</gene>
<dbReference type="OrthoDB" id="3555317at2759"/>
<feature type="compositionally biased region" description="Low complexity" evidence="1">
    <location>
        <begin position="1"/>
        <end position="16"/>
    </location>
</feature>
<dbReference type="STRING" id="933388.S7ZL08"/>
<evidence type="ECO:0000313" key="2">
    <source>
        <dbReference type="EMBL" id="EPS29331.1"/>
    </source>
</evidence>
<dbReference type="Gene3D" id="1.20.5.170">
    <property type="match status" value="1"/>
</dbReference>
<name>S7ZL08_PENO1</name>
<organism evidence="2 3">
    <name type="scientific">Penicillium oxalicum (strain 114-2 / CGMCC 5302)</name>
    <name type="common">Penicillium decumbens</name>
    <dbReference type="NCBI Taxonomy" id="933388"/>
    <lineage>
        <taxon>Eukaryota</taxon>
        <taxon>Fungi</taxon>
        <taxon>Dikarya</taxon>
        <taxon>Ascomycota</taxon>
        <taxon>Pezizomycotina</taxon>
        <taxon>Eurotiomycetes</taxon>
        <taxon>Eurotiomycetidae</taxon>
        <taxon>Eurotiales</taxon>
        <taxon>Aspergillaceae</taxon>
        <taxon>Penicillium</taxon>
    </lineage>
</organism>
<proteinExistence type="predicted"/>
<dbReference type="AlphaFoldDB" id="S7ZL08"/>